<keyword evidence="2" id="KW-0012">Acyltransferase</keyword>
<proteinExistence type="predicted"/>
<keyword evidence="5" id="KW-1185">Reference proteome</keyword>
<dbReference type="SUPFAM" id="SSF55729">
    <property type="entry name" value="Acyl-CoA N-acyltransferases (Nat)"/>
    <property type="match status" value="1"/>
</dbReference>
<dbReference type="Gene3D" id="3.40.630.30">
    <property type="match status" value="1"/>
</dbReference>
<comment type="caution">
    <text evidence="4">The sequence shown here is derived from an EMBL/GenBank/DDBJ whole genome shotgun (WGS) entry which is preliminary data.</text>
</comment>
<organism evidence="4 5">
    <name type="scientific">Kribbella orskensis</name>
    <dbReference type="NCBI Taxonomy" id="2512216"/>
    <lineage>
        <taxon>Bacteria</taxon>
        <taxon>Bacillati</taxon>
        <taxon>Actinomycetota</taxon>
        <taxon>Actinomycetes</taxon>
        <taxon>Propionibacteriales</taxon>
        <taxon>Kribbellaceae</taxon>
        <taxon>Kribbella</taxon>
    </lineage>
</organism>
<reference evidence="4 5" key="1">
    <citation type="journal article" date="2015" name="Stand. Genomic Sci.">
        <title>Genomic Encyclopedia of Bacterial and Archaeal Type Strains, Phase III: the genomes of soil and plant-associated and newly described type strains.</title>
        <authorList>
            <person name="Whitman W.B."/>
            <person name="Woyke T."/>
            <person name="Klenk H.P."/>
            <person name="Zhou Y."/>
            <person name="Lilburn T.G."/>
            <person name="Beck B.J."/>
            <person name="De Vos P."/>
            <person name="Vandamme P."/>
            <person name="Eisen J.A."/>
            <person name="Garrity G."/>
            <person name="Hugenholtz P."/>
            <person name="Kyrpides N.C."/>
        </authorList>
    </citation>
    <scope>NUCLEOTIDE SEQUENCE [LARGE SCALE GENOMIC DNA]</scope>
    <source>
        <strain evidence="4 5">VKM Ac-2538</strain>
    </source>
</reference>
<dbReference type="PANTHER" id="PTHR43877:SF2">
    <property type="entry name" value="AMINOALKYLPHOSPHONATE N-ACETYLTRANSFERASE-RELATED"/>
    <property type="match status" value="1"/>
</dbReference>
<protein>
    <submittedName>
        <fullName evidence="4">Ribosomal protein S18 acetylase RimI-like enzyme</fullName>
    </submittedName>
</protein>
<name>A0ABY2BRD7_9ACTN</name>
<evidence type="ECO:0000256" key="2">
    <source>
        <dbReference type="ARBA" id="ARBA00023315"/>
    </source>
</evidence>
<dbReference type="RefSeq" id="WP_132188155.1">
    <property type="nucleotide sequence ID" value="NZ_SLWM01000002.1"/>
</dbReference>
<sequence>MRVRRAWPGDADAVREVGLKTWPVAYEGLASPEFIVDGLAAWWSPEAVDRGIRQGITMIALDDEKVVGMVGLGQEEGFWVMWKLYVLPQYQGKGVGKALLDGAIAALPAGTEQLLLDVLITNEPAIGFYRKHGFGLPRTTPARDLGVELMWMSLDLQSP</sequence>
<dbReference type="Proteomes" id="UP000295818">
    <property type="component" value="Unassembled WGS sequence"/>
</dbReference>
<dbReference type="PROSITE" id="PS51186">
    <property type="entry name" value="GNAT"/>
    <property type="match status" value="1"/>
</dbReference>
<dbReference type="InterPro" id="IPR050832">
    <property type="entry name" value="Bact_Acetyltransf"/>
</dbReference>
<dbReference type="InterPro" id="IPR016181">
    <property type="entry name" value="Acyl_CoA_acyltransferase"/>
</dbReference>
<dbReference type="PANTHER" id="PTHR43877">
    <property type="entry name" value="AMINOALKYLPHOSPHONATE N-ACETYLTRANSFERASE-RELATED-RELATED"/>
    <property type="match status" value="1"/>
</dbReference>
<dbReference type="InterPro" id="IPR000182">
    <property type="entry name" value="GNAT_dom"/>
</dbReference>
<evidence type="ECO:0000256" key="1">
    <source>
        <dbReference type="ARBA" id="ARBA00022679"/>
    </source>
</evidence>
<dbReference type="Pfam" id="PF00583">
    <property type="entry name" value="Acetyltransf_1"/>
    <property type="match status" value="1"/>
</dbReference>
<accession>A0ABY2BRD7</accession>
<evidence type="ECO:0000313" key="5">
    <source>
        <dbReference type="Proteomes" id="UP000295818"/>
    </source>
</evidence>
<feature type="domain" description="N-acetyltransferase" evidence="3">
    <location>
        <begin position="1"/>
        <end position="157"/>
    </location>
</feature>
<evidence type="ECO:0000313" key="4">
    <source>
        <dbReference type="EMBL" id="TCO29470.1"/>
    </source>
</evidence>
<keyword evidence="1" id="KW-0808">Transferase</keyword>
<gene>
    <name evidence="4" type="ORF">EV644_102188</name>
</gene>
<evidence type="ECO:0000259" key="3">
    <source>
        <dbReference type="PROSITE" id="PS51186"/>
    </source>
</evidence>
<dbReference type="CDD" id="cd04301">
    <property type="entry name" value="NAT_SF"/>
    <property type="match status" value="1"/>
</dbReference>
<dbReference type="EMBL" id="SLWM01000002">
    <property type="protein sequence ID" value="TCO29470.1"/>
    <property type="molecule type" value="Genomic_DNA"/>
</dbReference>